<dbReference type="OrthoDB" id="5404384at2759"/>
<keyword evidence="4" id="KW-1185">Reference proteome</keyword>
<sequence>MPSTVVNFITTTLLTVFASVTLLVTYRYAVRPILVRNNMLIPLQHIPSTIAQHLQNRRGRRGHIRLPSEDYDDDPEEYADGQLTRDLEDGFGVYRDSDDEEDGDRRVRPKKYTDEEQGTEMGTPASAAAAATERETVLQ</sequence>
<feature type="region of interest" description="Disordered" evidence="1">
    <location>
        <begin position="57"/>
        <end position="139"/>
    </location>
</feature>
<gene>
    <name evidence="3" type="ORF">PCON_06161</name>
</gene>
<feature type="transmembrane region" description="Helical" evidence="2">
    <location>
        <begin position="6"/>
        <end position="29"/>
    </location>
</feature>
<dbReference type="OMA" id="GHIRLPS"/>
<organism evidence="3 4">
    <name type="scientific">Pyronema omphalodes (strain CBS 100304)</name>
    <name type="common">Pyronema confluens</name>
    <dbReference type="NCBI Taxonomy" id="1076935"/>
    <lineage>
        <taxon>Eukaryota</taxon>
        <taxon>Fungi</taxon>
        <taxon>Dikarya</taxon>
        <taxon>Ascomycota</taxon>
        <taxon>Pezizomycotina</taxon>
        <taxon>Pezizomycetes</taxon>
        <taxon>Pezizales</taxon>
        <taxon>Pyronemataceae</taxon>
        <taxon>Pyronema</taxon>
    </lineage>
</organism>
<keyword evidence="2" id="KW-1133">Transmembrane helix</keyword>
<feature type="compositionally biased region" description="Basic and acidic residues" evidence="1">
    <location>
        <begin position="103"/>
        <end position="114"/>
    </location>
</feature>
<evidence type="ECO:0000256" key="2">
    <source>
        <dbReference type="SAM" id="Phobius"/>
    </source>
</evidence>
<dbReference type="Proteomes" id="UP000018144">
    <property type="component" value="Unassembled WGS sequence"/>
</dbReference>
<proteinExistence type="predicted"/>
<reference evidence="3 4" key="1">
    <citation type="journal article" date="2013" name="PLoS Genet.">
        <title>The genome and development-dependent transcriptomes of Pyronema confluens: a window into fungal evolution.</title>
        <authorList>
            <person name="Traeger S."/>
            <person name="Altegoer F."/>
            <person name="Freitag M."/>
            <person name="Gabaldon T."/>
            <person name="Kempken F."/>
            <person name="Kumar A."/>
            <person name="Marcet-Houben M."/>
            <person name="Poggeler S."/>
            <person name="Stajich J.E."/>
            <person name="Nowrousian M."/>
        </authorList>
    </citation>
    <scope>NUCLEOTIDE SEQUENCE [LARGE SCALE GENOMIC DNA]</scope>
    <source>
        <strain evidence="4">CBS 100304</strain>
        <tissue evidence="3">Vegetative mycelium</tissue>
    </source>
</reference>
<dbReference type="EMBL" id="HF935298">
    <property type="protein sequence ID" value="CCX06574.1"/>
    <property type="molecule type" value="Genomic_DNA"/>
</dbReference>
<protein>
    <submittedName>
        <fullName evidence="3">Uncharacterized protein</fullName>
    </submittedName>
</protein>
<accession>U4L8X6</accession>
<dbReference type="AlphaFoldDB" id="U4L8X6"/>
<evidence type="ECO:0000313" key="4">
    <source>
        <dbReference type="Proteomes" id="UP000018144"/>
    </source>
</evidence>
<evidence type="ECO:0000256" key="1">
    <source>
        <dbReference type="SAM" id="MobiDB-lite"/>
    </source>
</evidence>
<dbReference type="eggNOG" id="ENOG502T1WR">
    <property type="taxonomic scope" value="Eukaryota"/>
</dbReference>
<name>U4L8X6_PYROM</name>
<feature type="compositionally biased region" description="Acidic residues" evidence="1">
    <location>
        <begin position="69"/>
        <end position="79"/>
    </location>
</feature>
<keyword evidence="2" id="KW-0812">Transmembrane</keyword>
<keyword evidence="2" id="KW-0472">Membrane</keyword>
<evidence type="ECO:0000313" key="3">
    <source>
        <dbReference type="EMBL" id="CCX06574.1"/>
    </source>
</evidence>